<feature type="transmembrane region" description="Helical" evidence="9">
    <location>
        <begin position="126"/>
        <end position="147"/>
    </location>
</feature>
<feature type="transmembrane region" description="Helical" evidence="9">
    <location>
        <begin position="82"/>
        <end position="105"/>
    </location>
</feature>
<comment type="similarity">
    <text evidence="2">Belongs to the ABC-2 integral membrane protein family.</text>
</comment>
<evidence type="ECO:0000256" key="7">
    <source>
        <dbReference type="ARBA" id="ARBA00023047"/>
    </source>
</evidence>
<name>A0ABS7VL64_9HYPH</name>
<feature type="transmembrane region" description="Helical" evidence="9">
    <location>
        <begin position="51"/>
        <end position="76"/>
    </location>
</feature>
<protein>
    <submittedName>
        <fullName evidence="11">ABC transporter permease</fullName>
    </submittedName>
</protein>
<evidence type="ECO:0000256" key="9">
    <source>
        <dbReference type="SAM" id="Phobius"/>
    </source>
</evidence>
<dbReference type="Proteomes" id="UP000704176">
    <property type="component" value="Unassembled WGS sequence"/>
</dbReference>
<feature type="domain" description="ABC-2 type transporter transmembrane" evidence="10">
    <location>
        <begin position="34"/>
        <end position="231"/>
    </location>
</feature>
<gene>
    <name evidence="11" type="ORF">K9B37_08315</name>
</gene>
<keyword evidence="4" id="KW-1003">Cell membrane</keyword>
<keyword evidence="8 9" id="KW-0472">Membrane</keyword>
<keyword evidence="7" id="KW-0625">Polysaccharide transport</keyword>
<keyword evidence="5 9" id="KW-0812">Transmembrane</keyword>
<organism evidence="11 12">
    <name type="scientific">Microvirga puerhi</name>
    <dbReference type="NCBI Taxonomy" id="2876078"/>
    <lineage>
        <taxon>Bacteria</taxon>
        <taxon>Pseudomonadati</taxon>
        <taxon>Pseudomonadota</taxon>
        <taxon>Alphaproteobacteria</taxon>
        <taxon>Hyphomicrobiales</taxon>
        <taxon>Methylobacteriaceae</taxon>
        <taxon>Microvirga</taxon>
    </lineage>
</organism>
<proteinExistence type="inferred from homology"/>
<sequence length="272" mass="31085">MFDSKEDMMVSYSKNSATNDLVVGLLDWPLWSRLGWYDVVARYRRSWVGPLWMIATTIIFVVSLGIVYSVLFKIAIKDYMPFVALGTVIWTYISAVTSESLQTFVEAEVYMKQVNRSPIVYCCRVVWRNTIIFGNQLIVALLVAVVFGKFSIYYFPLAVLGLVILIVQGVWINILLGVLGTRFRDLGPLVQNLIQICFFVTPILWQPDSLGSNRWIAEINPAYHLIQILRAPILGQTPEAVSYIAVIGLTVVGFGVAFYFYQKFRHRIVYWL</sequence>
<keyword evidence="3" id="KW-0813">Transport</keyword>
<feature type="transmembrane region" description="Helical" evidence="9">
    <location>
        <begin position="186"/>
        <end position="205"/>
    </location>
</feature>
<comment type="subcellular location">
    <subcellularLocation>
        <location evidence="1">Cell membrane</location>
        <topology evidence="1">Multi-pass membrane protein</topology>
    </subcellularLocation>
</comment>
<keyword evidence="7" id="KW-0762">Sugar transport</keyword>
<feature type="transmembrane region" description="Helical" evidence="9">
    <location>
        <begin position="153"/>
        <end position="179"/>
    </location>
</feature>
<evidence type="ECO:0000256" key="2">
    <source>
        <dbReference type="ARBA" id="ARBA00007783"/>
    </source>
</evidence>
<accession>A0ABS7VL64</accession>
<evidence type="ECO:0000313" key="12">
    <source>
        <dbReference type="Proteomes" id="UP000704176"/>
    </source>
</evidence>
<dbReference type="PANTHER" id="PTHR30413:SF10">
    <property type="entry name" value="CAPSULE POLYSACCHARIDE EXPORT INNER-MEMBRANE PROTEIN CTRC"/>
    <property type="match status" value="1"/>
</dbReference>
<feature type="transmembrane region" description="Helical" evidence="9">
    <location>
        <begin position="240"/>
        <end position="261"/>
    </location>
</feature>
<dbReference type="InterPro" id="IPR013525">
    <property type="entry name" value="ABC2_TM"/>
</dbReference>
<evidence type="ECO:0000256" key="3">
    <source>
        <dbReference type="ARBA" id="ARBA00022448"/>
    </source>
</evidence>
<dbReference type="RefSeq" id="WP_224312620.1">
    <property type="nucleotide sequence ID" value="NZ_JAIRBM010000005.1"/>
</dbReference>
<dbReference type="EMBL" id="JAIRBM010000005">
    <property type="protein sequence ID" value="MBZ6076292.1"/>
    <property type="molecule type" value="Genomic_DNA"/>
</dbReference>
<evidence type="ECO:0000256" key="5">
    <source>
        <dbReference type="ARBA" id="ARBA00022692"/>
    </source>
</evidence>
<keyword evidence="12" id="KW-1185">Reference proteome</keyword>
<reference evidence="11 12" key="1">
    <citation type="submission" date="2021-09" db="EMBL/GenBank/DDBJ databases">
        <title>The complete genome sequence of a new microorganism.</title>
        <authorList>
            <person name="Zi Z."/>
        </authorList>
    </citation>
    <scope>NUCLEOTIDE SEQUENCE [LARGE SCALE GENOMIC DNA]</scope>
    <source>
        <strain evidence="11 12">WGZ8</strain>
    </source>
</reference>
<dbReference type="Pfam" id="PF01061">
    <property type="entry name" value="ABC2_membrane"/>
    <property type="match status" value="1"/>
</dbReference>
<evidence type="ECO:0000259" key="10">
    <source>
        <dbReference type="Pfam" id="PF01061"/>
    </source>
</evidence>
<dbReference type="PANTHER" id="PTHR30413">
    <property type="entry name" value="INNER MEMBRANE TRANSPORT PERMEASE"/>
    <property type="match status" value="1"/>
</dbReference>
<evidence type="ECO:0000256" key="4">
    <source>
        <dbReference type="ARBA" id="ARBA00022475"/>
    </source>
</evidence>
<evidence type="ECO:0000256" key="8">
    <source>
        <dbReference type="ARBA" id="ARBA00023136"/>
    </source>
</evidence>
<comment type="caution">
    <text evidence="11">The sequence shown here is derived from an EMBL/GenBank/DDBJ whole genome shotgun (WGS) entry which is preliminary data.</text>
</comment>
<keyword evidence="6 9" id="KW-1133">Transmembrane helix</keyword>
<evidence type="ECO:0000313" key="11">
    <source>
        <dbReference type="EMBL" id="MBZ6076292.1"/>
    </source>
</evidence>
<evidence type="ECO:0000256" key="6">
    <source>
        <dbReference type="ARBA" id="ARBA00022989"/>
    </source>
</evidence>
<evidence type="ECO:0000256" key="1">
    <source>
        <dbReference type="ARBA" id="ARBA00004651"/>
    </source>
</evidence>